<dbReference type="KEGG" id="bgm:CAL15_08080"/>
<evidence type="ECO:0000313" key="2">
    <source>
        <dbReference type="Proteomes" id="UP000194161"/>
    </source>
</evidence>
<dbReference type="AlphaFoldDB" id="A0A1W6ZAC8"/>
<sequence length="303" mass="34462">MTSPEEKQLLYMLASQYYQGKGLIVDAGLYLGASTNALAHGIKANPTAWETVKKNRLRPIHAYDLARWDAAVYDKHWSNPVSVSQKMGKSYSDGDDYSDLLRALLKQHEGLIEYFFGDMAALARVPAGKNVEIAFYDCLKEHYVDWAAFKVFGPAYVPGETVVVHQDYFYEALPYIKLRQEYLSDHFEYLGAIATTAVFRLKSPLPAELFERDFLEDLSVAESIELLERAAARAPFSEFKGYSEICVVNYMFSAGMPDAARERLARVERDYRIMPHRRLAATIENAKKLFDGQLKLTSNFGYQ</sequence>
<keyword evidence="2" id="KW-1185">Reference proteome</keyword>
<reference evidence="1 2" key="1">
    <citation type="submission" date="2017-05" db="EMBL/GenBank/DDBJ databases">
        <title>Complete and WGS of Bordetella genogroups.</title>
        <authorList>
            <person name="Spilker T."/>
            <person name="LiPuma J."/>
        </authorList>
    </citation>
    <scope>NUCLEOTIDE SEQUENCE [LARGE SCALE GENOMIC DNA]</scope>
    <source>
        <strain evidence="1 2">AU7206</strain>
    </source>
</reference>
<organism evidence="1 2">
    <name type="scientific">Bordetella genomosp. 13</name>
    <dbReference type="NCBI Taxonomy" id="463040"/>
    <lineage>
        <taxon>Bacteria</taxon>
        <taxon>Pseudomonadati</taxon>
        <taxon>Pseudomonadota</taxon>
        <taxon>Betaproteobacteria</taxon>
        <taxon>Burkholderiales</taxon>
        <taxon>Alcaligenaceae</taxon>
        <taxon>Bordetella</taxon>
    </lineage>
</organism>
<evidence type="ECO:0000313" key="1">
    <source>
        <dbReference type="EMBL" id="ARP94348.1"/>
    </source>
</evidence>
<proteinExistence type="predicted"/>
<dbReference type="EMBL" id="CP021111">
    <property type="protein sequence ID" value="ARP94348.1"/>
    <property type="molecule type" value="Genomic_DNA"/>
</dbReference>
<dbReference type="InterPro" id="IPR029063">
    <property type="entry name" value="SAM-dependent_MTases_sf"/>
</dbReference>
<gene>
    <name evidence="1" type="ORF">CAL15_08080</name>
</gene>
<accession>A0A1W6ZAC8</accession>
<dbReference type="Gene3D" id="3.40.50.150">
    <property type="entry name" value="Vaccinia Virus protein VP39"/>
    <property type="match status" value="1"/>
</dbReference>
<dbReference type="Proteomes" id="UP000194161">
    <property type="component" value="Chromosome"/>
</dbReference>
<protein>
    <submittedName>
        <fullName evidence="1">Uncharacterized protein</fullName>
    </submittedName>
</protein>
<name>A0A1W6ZAC8_9BORD</name>
<dbReference type="STRING" id="463040.CAL15_08080"/>